<gene>
    <name evidence="2" type="ORF">NT2_02_04740</name>
</gene>
<dbReference type="Gene3D" id="1.10.260.40">
    <property type="entry name" value="lambda repressor-like DNA-binding domains"/>
    <property type="match status" value="1"/>
</dbReference>
<accession>U2Y5J4</accession>
<sequence>MVALLRKELRQAGWTARKLAVEFKISEPTAKRWLAGKGLTLERIEQLADLCGMGIAELAREAEHAQPGMTRELTLAQERELASDVFLSFLFMTIVGGISPQETAEDLAVPAHMMESALARLERLALIDRLSGGRVRSLVDRSMLFRKSPMRALFEARMKPAFLAIDFSSANAVYASEVMKLSEAGAAMLAELIEQHRRDVQALAERDRDSTLLTRKWYGMLCAARPLDLILLSEAVGKTGGPEA</sequence>
<keyword evidence="3" id="KW-1185">Reference proteome</keyword>
<dbReference type="InterPro" id="IPR001387">
    <property type="entry name" value="Cro/C1-type_HTH"/>
</dbReference>
<dbReference type="Pfam" id="PF01381">
    <property type="entry name" value="HTH_3"/>
    <property type="match status" value="1"/>
</dbReference>
<feature type="domain" description="HTH cro/C1-type" evidence="1">
    <location>
        <begin position="5"/>
        <end position="58"/>
    </location>
</feature>
<dbReference type="Proteomes" id="UP000016568">
    <property type="component" value="Unassembled WGS sequence"/>
</dbReference>
<dbReference type="InterPro" id="IPR010982">
    <property type="entry name" value="Lambda_DNA-bd_dom_sf"/>
</dbReference>
<dbReference type="eggNOG" id="COG3655">
    <property type="taxonomic scope" value="Bacteria"/>
</dbReference>
<dbReference type="GO" id="GO:0003677">
    <property type="term" value="F:DNA binding"/>
    <property type="evidence" value="ECO:0007669"/>
    <property type="project" value="InterPro"/>
</dbReference>
<dbReference type="CDD" id="cd00093">
    <property type="entry name" value="HTH_XRE"/>
    <property type="match status" value="1"/>
</dbReference>
<dbReference type="SUPFAM" id="SSF47413">
    <property type="entry name" value="lambda repressor-like DNA-binding domains"/>
    <property type="match status" value="1"/>
</dbReference>
<dbReference type="PROSITE" id="PS50943">
    <property type="entry name" value="HTH_CROC1"/>
    <property type="match status" value="1"/>
</dbReference>
<evidence type="ECO:0000259" key="1">
    <source>
        <dbReference type="PROSITE" id="PS50943"/>
    </source>
</evidence>
<evidence type="ECO:0000313" key="2">
    <source>
        <dbReference type="EMBL" id="GAD48391.1"/>
    </source>
</evidence>
<dbReference type="AlphaFoldDB" id="U2Y5J4"/>
<dbReference type="OrthoDB" id="7503985at2"/>
<protein>
    <recommendedName>
        <fullName evidence="1">HTH cro/C1-type domain-containing protein</fullName>
    </recommendedName>
</protein>
<organism evidence="2 3">
    <name type="scientific">Caenibius tardaugens NBRC 16725</name>
    <dbReference type="NCBI Taxonomy" id="1219035"/>
    <lineage>
        <taxon>Bacteria</taxon>
        <taxon>Pseudomonadati</taxon>
        <taxon>Pseudomonadota</taxon>
        <taxon>Alphaproteobacteria</taxon>
        <taxon>Sphingomonadales</taxon>
        <taxon>Erythrobacteraceae</taxon>
        <taxon>Caenibius</taxon>
    </lineage>
</organism>
<comment type="caution">
    <text evidence="2">The sequence shown here is derived from an EMBL/GenBank/DDBJ whole genome shotgun (WGS) entry which is preliminary data.</text>
</comment>
<reference evidence="2 3" key="1">
    <citation type="submission" date="2013-09" db="EMBL/GenBank/DDBJ databases">
        <title>Whole genome shotgun sequence of Novosphingobium tardaugens NBRC 16725.</title>
        <authorList>
            <person name="Isaki S."/>
            <person name="Hosoyama A."/>
            <person name="Tsuchikane K."/>
            <person name="Katsumata H."/>
            <person name="Ando Y."/>
            <person name="Yamazaki S."/>
            <person name="Fujita N."/>
        </authorList>
    </citation>
    <scope>NUCLEOTIDE SEQUENCE [LARGE SCALE GENOMIC DNA]</scope>
    <source>
        <strain evidence="2 3">NBRC 16725</strain>
    </source>
</reference>
<dbReference type="EMBL" id="BASZ01000002">
    <property type="protein sequence ID" value="GAD48391.1"/>
    <property type="molecule type" value="Genomic_DNA"/>
</dbReference>
<dbReference type="SMART" id="SM00530">
    <property type="entry name" value="HTH_XRE"/>
    <property type="match status" value="1"/>
</dbReference>
<name>U2Y5J4_9SPHN</name>
<dbReference type="KEGG" id="ntd:EGO55_01920"/>
<proteinExistence type="predicted"/>
<evidence type="ECO:0000313" key="3">
    <source>
        <dbReference type="Proteomes" id="UP000016568"/>
    </source>
</evidence>